<dbReference type="Gene3D" id="1.10.10.10">
    <property type="entry name" value="Winged helix-like DNA-binding domain superfamily/Winged helix DNA-binding domain"/>
    <property type="match status" value="1"/>
</dbReference>
<evidence type="ECO:0000313" key="7">
    <source>
        <dbReference type="Proteomes" id="UP000077266"/>
    </source>
</evidence>
<dbReference type="GO" id="GO:0046983">
    <property type="term" value="F:protein dimerization activity"/>
    <property type="evidence" value="ECO:0007669"/>
    <property type="project" value="InterPro"/>
</dbReference>
<dbReference type="GO" id="GO:0032259">
    <property type="term" value="P:methylation"/>
    <property type="evidence" value="ECO:0007669"/>
    <property type="project" value="UniProtKB-KW"/>
</dbReference>
<protein>
    <submittedName>
        <fullName evidence="6">S-adenosyl-L-methionine-dependent methyltransferase</fullName>
    </submittedName>
</protein>
<evidence type="ECO:0000256" key="2">
    <source>
        <dbReference type="ARBA" id="ARBA00022679"/>
    </source>
</evidence>
<evidence type="ECO:0000259" key="5">
    <source>
        <dbReference type="Pfam" id="PF08100"/>
    </source>
</evidence>
<dbReference type="STRING" id="1314781.A0A166BJD1"/>
<dbReference type="InterPro" id="IPR001077">
    <property type="entry name" value="COMT_C"/>
</dbReference>
<reference evidence="6 7" key="1">
    <citation type="journal article" date="2016" name="Mol. Biol. Evol.">
        <title>Comparative Genomics of Early-Diverging Mushroom-Forming Fungi Provides Insights into the Origins of Lignocellulose Decay Capabilities.</title>
        <authorList>
            <person name="Nagy L.G."/>
            <person name="Riley R."/>
            <person name="Tritt A."/>
            <person name="Adam C."/>
            <person name="Daum C."/>
            <person name="Floudas D."/>
            <person name="Sun H."/>
            <person name="Yadav J.S."/>
            <person name="Pangilinan J."/>
            <person name="Larsson K.H."/>
            <person name="Matsuura K."/>
            <person name="Barry K."/>
            <person name="Labutti K."/>
            <person name="Kuo R."/>
            <person name="Ohm R.A."/>
            <person name="Bhattacharya S.S."/>
            <person name="Shirouzu T."/>
            <person name="Yoshinaga Y."/>
            <person name="Martin F.M."/>
            <person name="Grigoriev I.V."/>
            <person name="Hibbett D.S."/>
        </authorList>
    </citation>
    <scope>NUCLEOTIDE SEQUENCE [LARGE SCALE GENOMIC DNA]</scope>
    <source>
        <strain evidence="6 7">HHB12029</strain>
    </source>
</reference>
<dbReference type="OrthoDB" id="1606438at2759"/>
<dbReference type="InterPro" id="IPR029063">
    <property type="entry name" value="SAM-dependent_MTases_sf"/>
</dbReference>
<dbReference type="Gene3D" id="3.40.50.150">
    <property type="entry name" value="Vaccinia Virus protein VP39"/>
    <property type="match status" value="1"/>
</dbReference>
<evidence type="ECO:0000313" key="6">
    <source>
        <dbReference type="EMBL" id="KZW01620.1"/>
    </source>
</evidence>
<dbReference type="Proteomes" id="UP000077266">
    <property type="component" value="Unassembled WGS sequence"/>
</dbReference>
<evidence type="ECO:0000256" key="1">
    <source>
        <dbReference type="ARBA" id="ARBA00022603"/>
    </source>
</evidence>
<evidence type="ECO:0000259" key="4">
    <source>
        <dbReference type="Pfam" id="PF00891"/>
    </source>
</evidence>
<keyword evidence="2 6" id="KW-0808">Transferase</keyword>
<dbReference type="Pfam" id="PF00891">
    <property type="entry name" value="Methyltransf_2"/>
    <property type="match status" value="1"/>
</dbReference>
<dbReference type="GO" id="GO:0008171">
    <property type="term" value="F:O-methyltransferase activity"/>
    <property type="evidence" value="ECO:0007669"/>
    <property type="project" value="InterPro"/>
</dbReference>
<dbReference type="SUPFAM" id="SSF53335">
    <property type="entry name" value="S-adenosyl-L-methionine-dependent methyltransferases"/>
    <property type="match status" value="1"/>
</dbReference>
<sequence length="439" mass="48131">MATNGTVDQGHIKELAALINQSVQTVLSEYASENKTIPSLDVTDASQTLINRPILEAVRILESACAQLCATVAPAEHIMVNMINPASLHVALTARVAEQLRDGPKPVSEIAKTAGMDADKLGRVLRNLTAKHCFREVSRNVYANNKLSVCLLPEDATSGIIHRSVDETYLAFSKLSEVMSDPEWAYSTAKNQTAFVRAHGQTVFDRARGDVSSPVRSARYTHAMEGWTKVNGGADVAVYLYPWDEVPPNAIFCDVGGSTGEVCLALIQAKPHLRTIVQDLPKAIDQANAVWQNALPEALESKRAQLIPMDFFAQSPVEGCDFYYLKHVLHDWPDAECVTILSNIRKAMKDGKGKVLIRTSSHTVTSVLLKGGRRAPFPLLPNYGVGTQKKYYQDLNMLALFNGRERTVDDFASLAEKSGLKFSRLWEGDHTGIVELVAA</sequence>
<dbReference type="InterPro" id="IPR036388">
    <property type="entry name" value="WH-like_DNA-bd_sf"/>
</dbReference>
<dbReference type="AlphaFoldDB" id="A0A166BJD1"/>
<name>A0A166BJD1_EXIGL</name>
<accession>A0A166BJD1</accession>
<dbReference type="EMBL" id="KV425892">
    <property type="protein sequence ID" value="KZW01620.1"/>
    <property type="molecule type" value="Genomic_DNA"/>
</dbReference>
<dbReference type="InParanoid" id="A0A166BJD1"/>
<dbReference type="InterPro" id="IPR016461">
    <property type="entry name" value="COMT-like"/>
</dbReference>
<keyword evidence="3" id="KW-0949">S-adenosyl-L-methionine</keyword>
<dbReference type="PROSITE" id="PS51683">
    <property type="entry name" value="SAM_OMT_II"/>
    <property type="match status" value="1"/>
</dbReference>
<dbReference type="InterPro" id="IPR012967">
    <property type="entry name" value="COMT_dimerisation"/>
</dbReference>
<keyword evidence="7" id="KW-1185">Reference proteome</keyword>
<dbReference type="Pfam" id="PF08100">
    <property type="entry name" value="Dimerisation"/>
    <property type="match status" value="1"/>
</dbReference>
<organism evidence="6 7">
    <name type="scientific">Exidia glandulosa HHB12029</name>
    <dbReference type="NCBI Taxonomy" id="1314781"/>
    <lineage>
        <taxon>Eukaryota</taxon>
        <taxon>Fungi</taxon>
        <taxon>Dikarya</taxon>
        <taxon>Basidiomycota</taxon>
        <taxon>Agaricomycotina</taxon>
        <taxon>Agaricomycetes</taxon>
        <taxon>Auriculariales</taxon>
        <taxon>Exidiaceae</taxon>
        <taxon>Exidia</taxon>
    </lineage>
</organism>
<dbReference type="PANTHER" id="PTHR43712">
    <property type="entry name" value="PUTATIVE (AFU_ORTHOLOGUE AFUA_4G14580)-RELATED"/>
    <property type="match status" value="1"/>
</dbReference>
<dbReference type="InterPro" id="IPR036390">
    <property type="entry name" value="WH_DNA-bd_sf"/>
</dbReference>
<dbReference type="PANTHER" id="PTHR43712:SF2">
    <property type="entry name" value="O-METHYLTRANSFERASE CICE"/>
    <property type="match status" value="1"/>
</dbReference>
<gene>
    <name evidence="6" type="ORF">EXIGLDRAFT_788175</name>
</gene>
<feature type="domain" description="O-methyltransferase C-terminal" evidence="4">
    <location>
        <begin position="188"/>
        <end position="420"/>
    </location>
</feature>
<feature type="domain" description="O-methyltransferase dimerisation" evidence="5">
    <location>
        <begin position="81"/>
        <end position="153"/>
    </location>
</feature>
<evidence type="ECO:0000256" key="3">
    <source>
        <dbReference type="ARBA" id="ARBA00022691"/>
    </source>
</evidence>
<keyword evidence="1 6" id="KW-0489">Methyltransferase</keyword>
<proteinExistence type="predicted"/>
<dbReference type="SUPFAM" id="SSF46785">
    <property type="entry name" value="Winged helix' DNA-binding domain"/>
    <property type="match status" value="1"/>
</dbReference>